<dbReference type="Proteomes" id="UP000474159">
    <property type="component" value="Unassembled WGS sequence"/>
</dbReference>
<dbReference type="EMBL" id="VZZK01000009">
    <property type="protein sequence ID" value="KAB1079258.1"/>
    <property type="molecule type" value="Genomic_DNA"/>
</dbReference>
<dbReference type="Gene3D" id="2.60.120.10">
    <property type="entry name" value="Jelly Rolls"/>
    <property type="match status" value="1"/>
</dbReference>
<evidence type="ECO:0000259" key="1">
    <source>
        <dbReference type="Pfam" id="PF05523"/>
    </source>
</evidence>
<dbReference type="Pfam" id="PF05523">
    <property type="entry name" value="FdtA"/>
    <property type="match status" value="1"/>
</dbReference>
<name>A0A6L3T6Y4_9HYPH</name>
<comment type="caution">
    <text evidence="2">The sequence shown here is derived from an EMBL/GenBank/DDBJ whole genome shotgun (WGS) entry which is preliminary data.</text>
</comment>
<protein>
    <recommendedName>
        <fullName evidence="1">Sugar 3,4-ketoisomerase QdtA cupin domain-containing protein</fullName>
    </recommendedName>
</protein>
<dbReference type="InterPro" id="IPR008894">
    <property type="entry name" value="QdtA_cupin_dom"/>
</dbReference>
<reference evidence="2 3" key="1">
    <citation type="submission" date="2019-09" db="EMBL/GenBank/DDBJ databases">
        <title>YIM 48816 draft genome.</title>
        <authorList>
            <person name="Jiang L."/>
        </authorList>
    </citation>
    <scope>NUCLEOTIDE SEQUENCE [LARGE SCALE GENOMIC DNA]</scope>
    <source>
        <strain evidence="2 3">YIM 48816</strain>
    </source>
</reference>
<evidence type="ECO:0000313" key="3">
    <source>
        <dbReference type="Proteomes" id="UP000474159"/>
    </source>
</evidence>
<dbReference type="CDD" id="cd20292">
    <property type="entry name" value="cupin_QdtA-like"/>
    <property type="match status" value="1"/>
</dbReference>
<feature type="domain" description="Sugar 3,4-ketoisomerase QdtA cupin" evidence="1">
    <location>
        <begin position="14"/>
        <end position="127"/>
    </location>
</feature>
<sequence>MKSAAPAVDFIEGVRLLKQQVHADGRGELVAFEQWENVPFSIERVFFMKIDRLGIARGGHANSCDELIVPLAGSVLVEVDNGEARSTIRLRDRAQALWIRPGILIHLRDFEPDTVLLVFASARYSETRHFDRAQPQIRLASCTA</sequence>
<dbReference type="SUPFAM" id="SSF51182">
    <property type="entry name" value="RmlC-like cupins"/>
    <property type="match status" value="1"/>
</dbReference>
<gene>
    <name evidence="2" type="ORF">F6X53_10560</name>
</gene>
<accession>A0A6L3T6Y4</accession>
<dbReference type="InterPro" id="IPR011051">
    <property type="entry name" value="RmlC_Cupin_sf"/>
</dbReference>
<keyword evidence="3" id="KW-1185">Reference proteome</keyword>
<dbReference type="AlphaFoldDB" id="A0A6L3T6Y4"/>
<evidence type="ECO:0000313" key="2">
    <source>
        <dbReference type="EMBL" id="KAB1079258.1"/>
    </source>
</evidence>
<proteinExistence type="predicted"/>
<dbReference type="RefSeq" id="WP_150999993.1">
    <property type="nucleotide sequence ID" value="NZ_VZZK01000009.1"/>
</dbReference>
<dbReference type="InterPro" id="IPR014710">
    <property type="entry name" value="RmlC-like_jellyroll"/>
</dbReference>
<organism evidence="2 3">
    <name type="scientific">Methylobacterium soli</name>
    <dbReference type="NCBI Taxonomy" id="553447"/>
    <lineage>
        <taxon>Bacteria</taxon>
        <taxon>Pseudomonadati</taxon>
        <taxon>Pseudomonadota</taxon>
        <taxon>Alphaproteobacteria</taxon>
        <taxon>Hyphomicrobiales</taxon>
        <taxon>Methylobacteriaceae</taxon>
        <taxon>Methylobacterium</taxon>
    </lineage>
</organism>
<dbReference type="OrthoDB" id="9815592at2"/>